<protein>
    <submittedName>
        <fullName evidence="1">N-acetyltransferase</fullName>
    </submittedName>
</protein>
<evidence type="ECO:0000313" key="2">
    <source>
        <dbReference type="Proteomes" id="UP000321749"/>
    </source>
</evidence>
<proteinExistence type="predicted"/>
<dbReference type="Proteomes" id="UP000321749">
    <property type="component" value="Unassembled WGS sequence"/>
</dbReference>
<keyword evidence="2" id="KW-1185">Reference proteome</keyword>
<dbReference type="AlphaFoldDB" id="A0AA87RDX4"/>
<dbReference type="InterPro" id="IPR016181">
    <property type="entry name" value="Acyl_CoA_acyltransferase"/>
</dbReference>
<comment type="caution">
    <text evidence="1">The sequence shown here is derived from an EMBL/GenBank/DDBJ whole genome shotgun (WGS) entry which is preliminary data.</text>
</comment>
<dbReference type="EMBL" id="BJUU01000002">
    <property type="protein sequence ID" value="GEK78999.1"/>
    <property type="molecule type" value="Genomic_DNA"/>
</dbReference>
<dbReference type="RefSeq" id="WP_318279015.1">
    <property type="nucleotide sequence ID" value="NZ_BJUU01000002.1"/>
</dbReference>
<dbReference type="Gene3D" id="3.40.630.30">
    <property type="match status" value="1"/>
</dbReference>
<accession>A0AA87RDX4</accession>
<evidence type="ECO:0000313" key="1">
    <source>
        <dbReference type="EMBL" id="GEK78999.1"/>
    </source>
</evidence>
<sequence>MAAMDERSRLLAAYDEQLRGRPDAPSALAIDALGPLWLTTYAGGRVLITYRDLGGADAAGVHTLVADALAHCRADPAVVHVDWKSRGHDAAPVLHEALTEHGFEPDDPESIMIGPAAALAVDAPLPEGVTLRQVREEPDVRAFAELESAVFGGGVEPTVRALTGRLAVDPLMEIWVAEARRPDGSRLVVSGGRLEPVAGTDFAGLWGGATLAGWRRRGIYRALTAARARSALRGGFTLMNSDSTEDSRPILERSGFLQVSTTTPYRLDLPARAA</sequence>
<gene>
    <name evidence="1" type="ORF">ABA31_03500</name>
</gene>
<dbReference type="SUPFAM" id="SSF55729">
    <property type="entry name" value="Acyl-CoA N-acyltransferases (Nat)"/>
    <property type="match status" value="1"/>
</dbReference>
<organism evidence="1 2">
    <name type="scientific">Agrococcus baldri</name>
    <dbReference type="NCBI Taxonomy" id="153730"/>
    <lineage>
        <taxon>Bacteria</taxon>
        <taxon>Bacillati</taxon>
        <taxon>Actinomycetota</taxon>
        <taxon>Actinomycetes</taxon>
        <taxon>Micrococcales</taxon>
        <taxon>Microbacteriaceae</taxon>
        <taxon>Agrococcus</taxon>
    </lineage>
</organism>
<reference evidence="1 2" key="1">
    <citation type="submission" date="2019-07" db="EMBL/GenBank/DDBJ databases">
        <title>Whole genome shotgun sequence of Agrococcus baldri NBRC 103055.</title>
        <authorList>
            <person name="Hosoyama A."/>
            <person name="Uohara A."/>
            <person name="Ohji S."/>
            <person name="Ichikawa N."/>
        </authorList>
    </citation>
    <scope>NUCLEOTIDE SEQUENCE [LARGE SCALE GENOMIC DNA]</scope>
    <source>
        <strain evidence="1 2">NBRC 103055</strain>
    </source>
</reference>
<name>A0AA87RDX4_9MICO</name>